<dbReference type="Gene3D" id="1.10.10.10">
    <property type="entry name" value="Winged helix-like DNA-binding domain superfamily/Winged helix DNA-binding domain"/>
    <property type="match status" value="1"/>
</dbReference>
<keyword evidence="2" id="KW-0238">DNA-binding</keyword>
<comment type="caution">
    <text evidence="5">The sequence shown here is derived from an EMBL/GenBank/DDBJ whole genome shotgun (WGS) entry which is preliminary data.</text>
</comment>
<dbReference type="eggNOG" id="COG1733">
    <property type="taxonomic scope" value="Bacteria"/>
</dbReference>
<dbReference type="PROSITE" id="PS51118">
    <property type="entry name" value="HTH_HXLR"/>
    <property type="match status" value="1"/>
</dbReference>
<protein>
    <submittedName>
        <fullName evidence="5">Transcriptional regulator, HxlR family</fullName>
    </submittedName>
</protein>
<keyword evidence="3" id="KW-0804">Transcription</keyword>
<dbReference type="GeneID" id="93093629"/>
<evidence type="ECO:0000259" key="4">
    <source>
        <dbReference type="PROSITE" id="PS51118"/>
    </source>
</evidence>
<dbReference type="GO" id="GO:0003677">
    <property type="term" value="F:DNA binding"/>
    <property type="evidence" value="ECO:0007669"/>
    <property type="project" value="UniProtKB-KW"/>
</dbReference>
<dbReference type="Proteomes" id="UP000029082">
    <property type="component" value="Unassembled WGS sequence"/>
</dbReference>
<evidence type="ECO:0000313" key="5">
    <source>
        <dbReference type="EMBL" id="KFI80347.1"/>
    </source>
</evidence>
<dbReference type="SUPFAM" id="SSF46785">
    <property type="entry name" value="Winged helix' DNA-binding domain"/>
    <property type="match status" value="1"/>
</dbReference>
<dbReference type="AlphaFoldDB" id="A0A087CAP7"/>
<dbReference type="InterPro" id="IPR036390">
    <property type="entry name" value="WH_DNA-bd_sf"/>
</dbReference>
<evidence type="ECO:0000256" key="2">
    <source>
        <dbReference type="ARBA" id="ARBA00023125"/>
    </source>
</evidence>
<reference evidence="5 6" key="1">
    <citation type="submission" date="2014-03" db="EMBL/GenBank/DDBJ databases">
        <title>Genomics of Bifidobacteria.</title>
        <authorList>
            <person name="Ventura M."/>
            <person name="Milani C."/>
            <person name="Lugli G.A."/>
        </authorList>
    </citation>
    <scope>NUCLEOTIDE SEQUENCE [LARGE SCALE GENOMIC DNA]</scope>
    <source>
        <strain evidence="5 6">DSM 21395</strain>
    </source>
</reference>
<dbReference type="RefSeq" id="WP_051917699.1">
    <property type="nucleotide sequence ID" value="NZ_JDUO01000001.1"/>
</dbReference>
<evidence type="ECO:0000256" key="3">
    <source>
        <dbReference type="ARBA" id="ARBA00023163"/>
    </source>
</evidence>
<keyword evidence="6" id="KW-1185">Reference proteome</keyword>
<dbReference type="InterPro" id="IPR002577">
    <property type="entry name" value="HTH_HxlR"/>
</dbReference>
<name>A0A087CAP7_9BIFI</name>
<accession>A0A087CAP7</accession>
<dbReference type="InterPro" id="IPR036388">
    <property type="entry name" value="WH-like_DNA-bd_sf"/>
</dbReference>
<dbReference type="STRING" id="1437603.GCA_000771525_00062"/>
<proteinExistence type="predicted"/>
<dbReference type="PANTHER" id="PTHR33204">
    <property type="entry name" value="TRANSCRIPTIONAL REGULATOR, MARR FAMILY"/>
    <property type="match status" value="1"/>
</dbReference>
<dbReference type="Pfam" id="PF01638">
    <property type="entry name" value="HxlR"/>
    <property type="match status" value="1"/>
</dbReference>
<evidence type="ECO:0000313" key="6">
    <source>
        <dbReference type="Proteomes" id="UP000029082"/>
    </source>
</evidence>
<evidence type="ECO:0000256" key="1">
    <source>
        <dbReference type="ARBA" id="ARBA00023015"/>
    </source>
</evidence>
<dbReference type="OrthoDB" id="9792527at2"/>
<organism evidence="5 6">
    <name type="scientific">Bifidobacterium mongoliense DSM 21395</name>
    <dbReference type="NCBI Taxonomy" id="1437603"/>
    <lineage>
        <taxon>Bacteria</taxon>
        <taxon>Bacillati</taxon>
        <taxon>Actinomycetota</taxon>
        <taxon>Actinomycetes</taxon>
        <taxon>Bifidobacteriales</taxon>
        <taxon>Bifidobacteriaceae</taxon>
        <taxon>Bifidobacterium</taxon>
    </lineage>
</organism>
<sequence>MTQGSVDEVRSERRGNVFSAQCPCRELLDIVASKWSVMVIEALCDAPQRFGALRRRLDGVSPKVLTSTLRRLEDAGLLMRTVYPQVPLRVEYALTDDGRSAVVPLRGIRLWAESHYGMALDVARRNRSLPN</sequence>
<gene>
    <name evidence="5" type="ORF">BMON_0220</name>
</gene>
<keyword evidence="1" id="KW-0805">Transcription regulation</keyword>
<feature type="domain" description="HTH hxlR-type" evidence="4">
    <location>
        <begin position="22"/>
        <end position="120"/>
    </location>
</feature>
<dbReference type="EMBL" id="JGZE01000001">
    <property type="protein sequence ID" value="KFI80347.1"/>
    <property type="molecule type" value="Genomic_DNA"/>
</dbReference>
<dbReference type="PANTHER" id="PTHR33204:SF18">
    <property type="entry name" value="TRANSCRIPTIONAL REGULATORY PROTEIN"/>
    <property type="match status" value="1"/>
</dbReference>